<evidence type="ECO:0000256" key="1">
    <source>
        <dbReference type="ARBA" id="ARBA00022741"/>
    </source>
</evidence>
<comment type="caution">
    <text evidence="7">The sequence shown here is derived from an EMBL/GenBank/DDBJ whole genome shotgun (WGS) entry which is preliminary data.</text>
</comment>
<proteinExistence type="predicted"/>
<dbReference type="PANTHER" id="PTHR47961:SF4">
    <property type="entry name" value="ACTIVATING SIGNAL COINTEGRATOR 1 COMPLEX SUBUNIT 3"/>
    <property type="match status" value="1"/>
</dbReference>
<keyword evidence="5" id="KW-0812">Transmembrane</keyword>
<dbReference type="PROSITE" id="PS51194">
    <property type="entry name" value="HELICASE_CTER"/>
    <property type="match status" value="1"/>
</dbReference>
<evidence type="ECO:0000256" key="4">
    <source>
        <dbReference type="ARBA" id="ARBA00022840"/>
    </source>
</evidence>
<feature type="domain" description="Helicase C-terminal" evidence="6">
    <location>
        <begin position="23"/>
        <end position="229"/>
    </location>
</feature>
<dbReference type="Gramene" id="Psat05G0399000-T1">
    <property type="protein sequence ID" value="KAI5407966.1"/>
    <property type="gene ID" value="KIW84_053990"/>
</dbReference>
<gene>
    <name evidence="7" type="ORF">KIW84_053990</name>
</gene>
<evidence type="ECO:0000256" key="3">
    <source>
        <dbReference type="ARBA" id="ARBA00022806"/>
    </source>
</evidence>
<keyword evidence="3" id="KW-0347">Helicase</keyword>
<evidence type="ECO:0000259" key="6">
    <source>
        <dbReference type="PROSITE" id="PS51194"/>
    </source>
</evidence>
<protein>
    <recommendedName>
        <fullName evidence="6">Helicase C-terminal domain-containing protein</fullName>
    </recommendedName>
</protein>
<accession>A0A9D4WT54</accession>
<dbReference type="InterPro" id="IPR001650">
    <property type="entry name" value="Helicase_C-like"/>
</dbReference>
<keyword evidence="5" id="KW-1133">Transmembrane helix</keyword>
<dbReference type="Pfam" id="PF00271">
    <property type="entry name" value="Helicase_C"/>
    <property type="match status" value="1"/>
</dbReference>
<dbReference type="EMBL" id="JAMSHJ010000005">
    <property type="protein sequence ID" value="KAI5407966.1"/>
    <property type="molecule type" value="Genomic_DNA"/>
</dbReference>
<dbReference type="AlphaFoldDB" id="A0A9D4WT54"/>
<dbReference type="GO" id="GO:0004386">
    <property type="term" value="F:helicase activity"/>
    <property type="evidence" value="ECO:0007669"/>
    <property type="project" value="UniProtKB-KW"/>
</dbReference>
<dbReference type="PANTHER" id="PTHR47961">
    <property type="entry name" value="DNA POLYMERASE THETA, PUTATIVE (AFU_ORTHOLOGUE AFUA_1G05260)-RELATED"/>
    <property type="match status" value="1"/>
</dbReference>
<feature type="transmembrane region" description="Helical" evidence="5">
    <location>
        <begin position="12"/>
        <end position="36"/>
    </location>
</feature>
<organism evidence="7 8">
    <name type="scientific">Pisum sativum</name>
    <name type="common">Garden pea</name>
    <name type="synonym">Lathyrus oleraceus</name>
    <dbReference type="NCBI Taxonomy" id="3888"/>
    <lineage>
        <taxon>Eukaryota</taxon>
        <taxon>Viridiplantae</taxon>
        <taxon>Streptophyta</taxon>
        <taxon>Embryophyta</taxon>
        <taxon>Tracheophyta</taxon>
        <taxon>Spermatophyta</taxon>
        <taxon>Magnoliopsida</taxon>
        <taxon>eudicotyledons</taxon>
        <taxon>Gunneridae</taxon>
        <taxon>Pentapetalae</taxon>
        <taxon>rosids</taxon>
        <taxon>fabids</taxon>
        <taxon>Fabales</taxon>
        <taxon>Fabaceae</taxon>
        <taxon>Papilionoideae</taxon>
        <taxon>50 kb inversion clade</taxon>
        <taxon>NPAAA clade</taxon>
        <taxon>Hologalegina</taxon>
        <taxon>IRL clade</taxon>
        <taxon>Fabeae</taxon>
        <taxon>Lathyrus</taxon>
    </lineage>
</organism>
<dbReference type="GO" id="GO:0016787">
    <property type="term" value="F:hydrolase activity"/>
    <property type="evidence" value="ECO:0007669"/>
    <property type="project" value="UniProtKB-KW"/>
</dbReference>
<dbReference type="InterPro" id="IPR050474">
    <property type="entry name" value="Hel308_SKI2-like"/>
</dbReference>
<keyword evidence="4" id="KW-0067">ATP-binding</keyword>
<dbReference type="Proteomes" id="UP001058974">
    <property type="component" value="Chromosome 5"/>
</dbReference>
<dbReference type="CDD" id="cd18795">
    <property type="entry name" value="SF2_C_Ski2"/>
    <property type="match status" value="1"/>
</dbReference>
<dbReference type="InterPro" id="IPR027417">
    <property type="entry name" value="P-loop_NTPase"/>
</dbReference>
<dbReference type="SUPFAM" id="SSF52540">
    <property type="entry name" value="P-loop containing nucleoside triphosphate hydrolases"/>
    <property type="match status" value="1"/>
</dbReference>
<evidence type="ECO:0000313" key="7">
    <source>
        <dbReference type="EMBL" id="KAI5407966.1"/>
    </source>
</evidence>
<evidence type="ECO:0000313" key="8">
    <source>
        <dbReference type="Proteomes" id="UP001058974"/>
    </source>
</evidence>
<evidence type="ECO:0000256" key="5">
    <source>
        <dbReference type="SAM" id="Phobius"/>
    </source>
</evidence>
<dbReference type="SMART" id="SM00490">
    <property type="entry name" value="HELICc"/>
    <property type="match status" value="1"/>
</dbReference>
<dbReference type="GO" id="GO:0005634">
    <property type="term" value="C:nucleus"/>
    <property type="evidence" value="ECO:0007669"/>
    <property type="project" value="TreeGrafter"/>
</dbReference>
<reference evidence="7 8" key="1">
    <citation type="journal article" date="2022" name="Nat. Genet.">
        <title>Improved pea reference genome and pan-genome highlight genomic features and evolutionary characteristics.</title>
        <authorList>
            <person name="Yang T."/>
            <person name="Liu R."/>
            <person name="Luo Y."/>
            <person name="Hu S."/>
            <person name="Wang D."/>
            <person name="Wang C."/>
            <person name="Pandey M.K."/>
            <person name="Ge S."/>
            <person name="Xu Q."/>
            <person name="Li N."/>
            <person name="Li G."/>
            <person name="Huang Y."/>
            <person name="Saxena R.K."/>
            <person name="Ji Y."/>
            <person name="Li M."/>
            <person name="Yan X."/>
            <person name="He Y."/>
            <person name="Liu Y."/>
            <person name="Wang X."/>
            <person name="Xiang C."/>
            <person name="Varshney R.K."/>
            <person name="Ding H."/>
            <person name="Gao S."/>
            <person name="Zong X."/>
        </authorList>
    </citation>
    <scope>NUCLEOTIDE SEQUENCE [LARGE SCALE GENOMIC DNA]</scope>
    <source>
        <strain evidence="7 8">cv. Zhongwan 6</strain>
    </source>
</reference>
<keyword evidence="5" id="KW-0472">Membrane</keyword>
<dbReference type="GO" id="GO:0005524">
    <property type="term" value="F:ATP binding"/>
    <property type="evidence" value="ECO:0007669"/>
    <property type="project" value="UniProtKB-KW"/>
</dbReference>
<dbReference type="Gene3D" id="3.40.50.300">
    <property type="entry name" value="P-loop containing nucleotide triphosphate hydrolases"/>
    <property type="match status" value="1"/>
</dbReference>
<keyword evidence="1" id="KW-0547">Nucleotide-binding</keyword>
<evidence type="ECO:0000256" key="2">
    <source>
        <dbReference type="ARBA" id="ARBA00022801"/>
    </source>
</evidence>
<keyword evidence="8" id="KW-1185">Reference proteome</keyword>
<keyword evidence="2" id="KW-0378">Hydrolase</keyword>
<name>A0A9D4WT54_PEA</name>
<sequence>MTSPNSHDIIHVHVIFGLTTCAWLLHFNVNMILIFVHSKKETSKTARAIRDAALANETLGRFLKEDSASREILHAHTDLVKSSDPKDLLPYGFAIHHAGMTRTDRQLVEKLFADGYVQVLVSTATLAWGVNLPAHTVIIKGTKIYNPEKGAWTELSPLDVMQMLGRAGRPQYDSSLPAIIHTAATILDRNNLVQYDRKSGYFQATDLGRIASYYCITHETIIKNVRRSNNT</sequence>